<keyword evidence="2" id="KW-0479">Metal-binding</keyword>
<dbReference type="PANTHER" id="PTHR47955:SF15">
    <property type="entry name" value="CYTOCHROME P450 71A2-LIKE"/>
    <property type="match status" value="1"/>
</dbReference>
<dbReference type="PANTHER" id="PTHR47955">
    <property type="entry name" value="CYTOCHROME P450 FAMILY 71 PROTEIN"/>
    <property type="match status" value="1"/>
</dbReference>
<evidence type="ECO:0000256" key="1">
    <source>
        <dbReference type="ARBA" id="ARBA00010617"/>
    </source>
</evidence>
<keyword evidence="5" id="KW-1185">Reference proteome</keyword>
<evidence type="ECO:0000256" key="3">
    <source>
        <dbReference type="ARBA" id="ARBA00023004"/>
    </source>
</evidence>
<evidence type="ECO:0000313" key="5">
    <source>
        <dbReference type="Proteomes" id="UP000233551"/>
    </source>
</evidence>
<comment type="similarity">
    <text evidence="1">Belongs to the cytochrome P450 family.</text>
</comment>
<proteinExistence type="inferred from homology"/>
<organism evidence="4 5">
    <name type="scientific">Punica granatum</name>
    <name type="common">Pomegranate</name>
    <dbReference type="NCBI Taxonomy" id="22663"/>
    <lineage>
        <taxon>Eukaryota</taxon>
        <taxon>Viridiplantae</taxon>
        <taxon>Streptophyta</taxon>
        <taxon>Embryophyta</taxon>
        <taxon>Tracheophyta</taxon>
        <taxon>Spermatophyta</taxon>
        <taxon>Magnoliopsida</taxon>
        <taxon>eudicotyledons</taxon>
        <taxon>Gunneridae</taxon>
        <taxon>Pentapetalae</taxon>
        <taxon>rosids</taxon>
        <taxon>malvids</taxon>
        <taxon>Myrtales</taxon>
        <taxon>Lythraceae</taxon>
        <taxon>Punica</taxon>
    </lineage>
</organism>
<comment type="caution">
    <text evidence="4">The sequence shown here is derived from an EMBL/GenBank/DDBJ whole genome shotgun (WGS) entry which is preliminary data.</text>
</comment>
<protein>
    <submittedName>
        <fullName evidence="4">Uncharacterized protein</fullName>
    </submittedName>
</protein>
<dbReference type="Proteomes" id="UP000233551">
    <property type="component" value="Unassembled WGS sequence"/>
</dbReference>
<reference evidence="4 5" key="1">
    <citation type="submission" date="2017-11" db="EMBL/GenBank/DDBJ databases">
        <title>De-novo sequencing of pomegranate (Punica granatum L.) genome.</title>
        <authorList>
            <person name="Akparov Z."/>
            <person name="Amiraslanov A."/>
            <person name="Hajiyeva S."/>
            <person name="Abbasov M."/>
            <person name="Kaur K."/>
            <person name="Hamwieh A."/>
            <person name="Solovyev V."/>
            <person name="Salamov A."/>
            <person name="Braich B."/>
            <person name="Kosarev P."/>
            <person name="Mahmoud A."/>
            <person name="Hajiyev E."/>
            <person name="Babayeva S."/>
            <person name="Izzatullayeva V."/>
            <person name="Mammadov A."/>
            <person name="Mammadov A."/>
            <person name="Sharifova S."/>
            <person name="Ojaghi J."/>
            <person name="Eynullazada K."/>
            <person name="Bayramov B."/>
            <person name="Abdulazimova A."/>
            <person name="Shahmuradov I."/>
        </authorList>
    </citation>
    <scope>NUCLEOTIDE SEQUENCE [LARGE SCALE GENOMIC DNA]</scope>
    <source>
        <strain evidence="5">cv. AG2017</strain>
        <tissue evidence="4">Leaf</tissue>
    </source>
</reference>
<sequence length="44" mass="4874">MGRAPALIVSSARLAGEVMKTHDIAFSDRPLWSTARRLLYDGKD</sequence>
<gene>
    <name evidence="4" type="ORF">CRG98_048535</name>
</gene>
<dbReference type="AlphaFoldDB" id="A0A2I0HHA4"/>
<evidence type="ECO:0000313" key="4">
    <source>
        <dbReference type="EMBL" id="PKI31074.1"/>
    </source>
</evidence>
<keyword evidence="3" id="KW-0408">Iron</keyword>
<accession>A0A2I0HHA4</accession>
<feature type="non-terminal residue" evidence="4">
    <location>
        <position position="44"/>
    </location>
</feature>
<name>A0A2I0HHA4_PUNGR</name>
<dbReference type="EMBL" id="PGOL01009615">
    <property type="protein sequence ID" value="PKI31074.1"/>
    <property type="molecule type" value="Genomic_DNA"/>
</dbReference>
<dbReference type="GO" id="GO:0046872">
    <property type="term" value="F:metal ion binding"/>
    <property type="evidence" value="ECO:0007669"/>
    <property type="project" value="UniProtKB-KW"/>
</dbReference>
<evidence type="ECO:0000256" key="2">
    <source>
        <dbReference type="ARBA" id="ARBA00022723"/>
    </source>
</evidence>